<comment type="caution">
    <text evidence="1">The sequence shown here is derived from an EMBL/GenBank/DDBJ whole genome shotgun (WGS) entry which is preliminary data.</text>
</comment>
<reference evidence="1 2" key="1">
    <citation type="journal article" date="2017" name="Nat. Commun.">
        <title>Genome assembly with in vitro proximity ligation data and whole-genome triplication in lettuce.</title>
        <authorList>
            <person name="Reyes-Chin-Wo S."/>
            <person name="Wang Z."/>
            <person name="Yang X."/>
            <person name="Kozik A."/>
            <person name="Arikit S."/>
            <person name="Song C."/>
            <person name="Xia L."/>
            <person name="Froenicke L."/>
            <person name="Lavelle D.O."/>
            <person name="Truco M.J."/>
            <person name="Xia R."/>
            <person name="Zhu S."/>
            <person name="Xu C."/>
            <person name="Xu H."/>
            <person name="Xu X."/>
            <person name="Cox K."/>
            <person name="Korf I."/>
            <person name="Meyers B.C."/>
            <person name="Michelmore R.W."/>
        </authorList>
    </citation>
    <scope>NUCLEOTIDE SEQUENCE [LARGE SCALE GENOMIC DNA]</scope>
    <source>
        <strain evidence="2">cv. Salinas</strain>
        <tissue evidence="1">Seedlings</tissue>
    </source>
</reference>
<dbReference type="AlphaFoldDB" id="A0A9R1UK75"/>
<gene>
    <name evidence="1" type="ORF">LSAT_V11C800403230</name>
</gene>
<dbReference type="EMBL" id="NBSK02000008">
    <property type="protein sequence ID" value="KAJ0189022.1"/>
    <property type="molecule type" value="Genomic_DNA"/>
</dbReference>
<dbReference type="PANTHER" id="PTHR48449:SF1">
    <property type="entry name" value="DUF1985 DOMAIN-CONTAINING PROTEIN"/>
    <property type="match status" value="1"/>
</dbReference>
<sequence length="157" mass="18256">MIGVEHLGNGVRRDIFRQIVFGYLLDAPRLQGDGLLFHKMFLHQIRSDVVFSPYEVKQLYFIISDTKIVYDPEEFCLITGLNFGEYPKIIGKSVRKIVITKKRCLLRERLFPNHTNSLVKIDDLKSYILNHQFLKFGNADAVRVCLIYILCESFLGK</sequence>
<proteinExistence type="predicted"/>
<accession>A0A9R1UK75</accession>
<organism evidence="1 2">
    <name type="scientific">Lactuca sativa</name>
    <name type="common">Garden lettuce</name>
    <dbReference type="NCBI Taxonomy" id="4236"/>
    <lineage>
        <taxon>Eukaryota</taxon>
        <taxon>Viridiplantae</taxon>
        <taxon>Streptophyta</taxon>
        <taxon>Embryophyta</taxon>
        <taxon>Tracheophyta</taxon>
        <taxon>Spermatophyta</taxon>
        <taxon>Magnoliopsida</taxon>
        <taxon>eudicotyledons</taxon>
        <taxon>Gunneridae</taxon>
        <taxon>Pentapetalae</taxon>
        <taxon>asterids</taxon>
        <taxon>campanulids</taxon>
        <taxon>Asterales</taxon>
        <taxon>Asteraceae</taxon>
        <taxon>Cichorioideae</taxon>
        <taxon>Cichorieae</taxon>
        <taxon>Lactucinae</taxon>
        <taxon>Lactuca</taxon>
    </lineage>
</organism>
<dbReference type="Proteomes" id="UP000235145">
    <property type="component" value="Unassembled WGS sequence"/>
</dbReference>
<evidence type="ECO:0000313" key="2">
    <source>
        <dbReference type="Proteomes" id="UP000235145"/>
    </source>
</evidence>
<dbReference type="PANTHER" id="PTHR48449">
    <property type="entry name" value="DUF1985 DOMAIN-CONTAINING PROTEIN"/>
    <property type="match status" value="1"/>
</dbReference>
<name>A0A9R1UK75_LACSA</name>
<evidence type="ECO:0000313" key="1">
    <source>
        <dbReference type="EMBL" id="KAJ0189022.1"/>
    </source>
</evidence>
<keyword evidence="2" id="KW-1185">Reference proteome</keyword>
<protein>
    <submittedName>
        <fullName evidence="1">Uncharacterized protein</fullName>
    </submittedName>
</protein>